<dbReference type="Proteomes" id="UP000250235">
    <property type="component" value="Unassembled WGS sequence"/>
</dbReference>
<protein>
    <submittedName>
        <fullName evidence="2">Uncharacterized protein</fullName>
    </submittedName>
</protein>
<dbReference type="EMBL" id="KQ992526">
    <property type="protein sequence ID" value="KZV50195.1"/>
    <property type="molecule type" value="Genomic_DNA"/>
</dbReference>
<evidence type="ECO:0000256" key="1">
    <source>
        <dbReference type="SAM" id="Phobius"/>
    </source>
</evidence>
<keyword evidence="1" id="KW-0472">Membrane</keyword>
<keyword evidence="1" id="KW-0812">Transmembrane</keyword>
<gene>
    <name evidence="2" type="ORF">F511_26055</name>
</gene>
<accession>A0A2Z7CV18</accession>
<sequence length="108" mass="12206">MTVFRSPLPSLNTGPCLTPVPRYTGFVGYYLSLGFLNMVLLLFMQITQVLSTLRLIPSSMNAQNISRFICHFIREAFETHAISLPHVPSNLQVQISSLKLWHVNGIIF</sequence>
<evidence type="ECO:0000313" key="2">
    <source>
        <dbReference type="EMBL" id="KZV50195.1"/>
    </source>
</evidence>
<reference evidence="2 3" key="1">
    <citation type="journal article" date="2015" name="Proc. Natl. Acad. Sci. U.S.A.">
        <title>The resurrection genome of Boea hygrometrica: A blueprint for survival of dehydration.</title>
        <authorList>
            <person name="Xiao L."/>
            <person name="Yang G."/>
            <person name="Zhang L."/>
            <person name="Yang X."/>
            <person name="Zhao S."/>
            <person name="Ji Z."/>
            <person name="Zhou Q."/>
            <person name="Hu M."/>
            <person name="Wang Y."/>
            <person name="Chen M."/>
            <person name="Xu Y."/>
            <person name="Jin H."/>
            <person name="Xiao X."/>
            <person name="Hu G."/>
            <person name="Bao F."/>
            <person name="Hu Y."/>
            <person name="Wan P."/>
            <person name="Li L."/>
            <person name="Deng X."/>
            <person name="Kuang T."/>
            <person name="Xiang C."/>
            <person name="Zhu J.K."/>
            <person name="Oliver M.J."/>
            <person name="He Y."/>
        </authorList>
    </citation>
    <scope>NUCLEOTIDE SEQUENCE [LARGE SCALE GENOMIC DNA]</scope>
    <source>
        <strain evidence="3">cv. XS01</strain>
    </source>
</reference>
<evidence type="ECO:0000313" key="3">
    <source>
        <dbReference type="Proteomes" id="UP000250235"/>
    </source>
</evidence>
<keyword evidence="3" id="KW-1185">Reference proteome</keyword>
<dbReference type="AlphaFoldDB" id="A0A2Z7CV18"/>
<proteinExistence type="predicted"/>
<keyword evidence="1" id="KW-1133">Transmembrane helix</keyword>
<name>A0A2Z7CV18_9LAMI</name>
<organism evidence="2 3">
    <name type="scientific">Dorcoceras hygrometricum</name>
    <dbReference type="NCBI Taxonomy" id="472368"/>
    <lineage>
        <taxon>Eukaryota</taxon>
        <taxon>Viridiplantae</taxon>
        <taxon>Streptophyta</taxon>
        <taxon>Embryophyta</taxon>
        <taxon>Tracheophyta</taxon>
        <taxon>Spermatophyta</taxon>
        <taxon>Magnoliopsida</taxon>
        <taxon>eudicotyledons</taxon>
        <taxon>Gunneridae</taxon>
        <taxon>Pentapetalae</taxon>
        <taxon>asterids</taxon>
        <taxon>lamiids</taxon>
        <taxon>Lamiales</taxon>
        <taxon>Gesneriaceae</taxon>
        <taxon>Didymocarpoideae</taxon>
        <taxon>Trichosporeae</taxon>
        <taxon>Loxocarpinae</taxon>
        <taxon>Dorcoceras</taxon>
    </lineage>
</organism>
<feature type="transmembrane region" description="Helical" evidence="1">
    <location>
        <begin position="27"/>
        <end position="50"/>
    </location>
</feature>